<evidence type="ECO:0000259" key="3">
    <source>
        <dbReference type="PROSITE" id="PS50110"/>
    </source>
</evidence>
<evidence type="ECO:0000256" key="1">
    <source>
        <dbReference type="ARBA" id="ARBA00022553"/>
    </source>
</evidence>
<keyword evidence="5" id="KW-1185">Reference proteome</keyword>
<dbReference type="EMBL" id="CP032382">
    <property type="protein sequence ID" value="AYB34499.1"/>
    <property type="molecule type" value="Genomic_DNA"/>
</dbReference>
<sequence>MRRSIKSPPMKKTILVVEDFASIRDFVCEILQRKGYDTVGAANGTHAYQLLAGKPEVNLVLTDYNMPDCTGFELLQKIKANPSIANVPVVFLTTESNPDKMRAAKEAGLSAWIKKPYRAEMFFSQIEHALNNG</sequence>
<gene>
    <name evidence="4" type="ORF">D4L85_29695</name>
</gene>
<name>A0A385STH0_9BACT</name>
<dbReference type="Pfam" id="PF00072">
    <property type="entry name" value="Response_reg"/>
    <property type="match status" value="1"/>
</dbReference>
<evidence type="ECO:0000313" key="4">
    <source>
        <dbReference type="EMBL" id="AYB34499.1"/>
    </source>
</evidence>
<dbReference type="Proteomes" id="UP000266183">
    <property type="component" value="Chromosome"/>
</dbReference>
<evidence type="ECO:0000313" key="5">
    <source>
        <dbReference type="Proteomes" id="UP000266183"/>
    </source>
</evidence>
<dbReference type="SUPFAM" id="SSF52172">
    <property type="entry name" value="CheY-like"/>
    <property type="match status" value="1"/>
</dbReference>
<dbReference type="GO" id="GO:0000160">
    <property type="term" value="P:phosphorelay signal transduction system"/>
    <property type="evidence" value="ECO:0007669"/>
    <property type="project" value="InterPro"/>
</dbReference>
<dbReference type="SMART" id="SM00448">
    <property type="entry name" value="REC"/>
    <property type="match status" value="1"/>
</dbReference>
<dbReference type="KEGG" id="chk:D4L85_29695"/>
<feature type="domain" description="Response regulatory" evidence="3">
    <location>
        <begin position="13"/>
        <end position="130"/>
    </location>
</feature>
<evidence type="ECO:0000256" key="2">
    <source>
        <dbReference type="PROSITE-ProRule" id="PRU00169"/>
    </source>
</evidence>
<dbReference type="InterPro" id="IPR050595">
    <property type="entry name" value="Bact_response_regulator"/>
</dbReference>
<dbReference type="InterPro" id="IPR011006">
    <property type="entry name" value="CheY-like_superfamily"/>
</dbReference>
<reference evidence="5" key="1">
    <citation type="submission" date="2018-09" db="EMBL/GenBank/DDBJ databases">
        <title>Chryseolinea sp. KIS68-18 isolated from soil.</title>
        <authorList>
            <person name="Weon H.-Y."/>
            <person name="Kwon S.-W."/>
            <person name="Lee S.A."/>
        </authorList>
    </citation>
    <scope>NUCLEOTIDE SEQUENCE [LARGE SCALE GENOMIC DNA]</scope>
    <source>
        <strain evidence="5">KIS68-18</strain>
    </source>
</reference>
<dbReference type="PANTHER" id="PTHR44591">
    <property type="entry name" value="STRESS RESPONSE REGULATOR PROTEIN 1"/>
    <property type="match status" value="1"/>
</dbReference>
<keyword evidence="1 2" id="KW-0597">Phosphoprotein</keyword>
<feature type="modified residue" description="4-aspartylphosphate" evidence="2">
    <location>
        <position position="63"/>
    </location>
</feature>
<dbReference type="InterPro" id="IPR001789">
    <property type="entry name" value="Sig_transdc_resp-reg_receiver"/>
</dbReference>
<accession>A0A385STH0</accession>
<dbReference type="PROSITE" id="PS50110">
    <property type="entry name" value="RESPONSE_REGULATORY"/>
    <property type="match status" value="1"/>
</dbReference>
<dbReference type="Gene3D" id="3.40.50.2300">
    <property type="match status" value="1"/>
</dbReference>
<protein>
    <submittedName>
        <fullName evidence="4">Response regulator</fullName>
    </submittedName>
</protein>
<dbReference type="AlphaFoldDB" id="A0A385STH0"/>
<proteinExistence type="predicted"/>
<organism evidence="4 5">
    <name type="scientific">Chryseolinea soli</name>
    <dbReference type="NCBI Taxonomy" id="2321403"/>
    <lineage>
        <taxon>Bacteria</taxon>
        <taxon>Pseudomonadati</taxon>
        <taxon>Bacteroidota</taxon>
        <taxon>Cytophagia</taxon>
        <taxon>Cytophagales</taxon>
        <taxon>Fulvivirgaceae</taxon>
        <taxon>Chryseolinea</taxon>
    </lineage>
</organism>
<dbReference type="PANTHER" id="PTHR44591:SF25">
    <property type="entry name" value="CHEMOTAXIS TWO-COMPONENT RESPONSE REGULATOR"/>
    <property type="match status" value="1"/>
</dbReference>